<reference evidence="1 2" key="1">
    <citation type="submission" date="2019-01" db="EMBL/GenBank/DDBJ databases">
        <title>Sinorhodobacter populi sp. nov. isolated from the symptomatic bark tissue of Populus euramericana canker.</title>
        <authorList>
            <person name="Xu G."/>
        </authorList>
    </citation>
    <scope>NUCLEOTIDE SEQUENCE [LARGE SCALE GENOMIC DNA]</scope>
    <source>
        <strain evidence="1 2">CGMCC 1.12963</strain>
    </source>
</reference>
<gene>
    <name evidence="1" type="ORF">EOW66_15160</name>
</gene>
<comment type="caution">
    <text evidence="1">The sequence shown here is derived from an EMBL/GenBank/DDBJ whole genome shotgun (WGS) entry which is preliminary data.</text>
</comment>
<organism evidence="1 2">
    <name type="scientific">Paenirhodobacter huangdaonensis</name>
    <dbReference type="NCBI Taxonomy" id="2501515"/>
    <lineage>
        <taxon>Bacteria</taxon>
        <taxon>Pseudomonadati</taxon>
        <taxon>Pseudomonadota</taxon>
        <taxon>Alphaproteobacteria</taxon>
        <taxon>Rhodobacterales</taxon>
        <taxon>Rhodobacter group</taxon>
        <taxon>Paenirhodobacter</taxon>
    </lineage>
</organism>
<dbReference type="RefSeq" id="WP_128157142.1">
    <property type="nucleotide sequence ID" value="NZ_JBHSOM010000008.1"/>
</dbReference>
<protein>
    <submittedName>
        <fullName evidence="1">Uncharacterized protein</fullName>
    </submittedName>
</protein>
<accession>A0A3S3PEJ7</accession>
<reference evidence="2" key="2">
    <citation type="submission" date="2019-01" db="EMBL/GenBank/DDBJ databases">
        <title>Sinorhodobacter populi sp. nov. isolated from the symptomatic bark tissue of Populus euramericana canker.</title>
        <authorList>
            <person name="Li Y."/>
        </authorList>
    </citation>
    <scope>NUCLEOTIDE SEQUENCE [LARGE SCALE GENOMIC DNA]</scope>
    <source>
        <strain evidence="2">CGMCC 1.12963</strain>
    </source>
</reference>
<evidence type="ECO:0000313" key="1">
    <source>
        <dbReference type="EMBL" id="RWR50340.1"/>
    </source>
</evidence>
<keyword evidence="2" id="KW-1185">Reference proteome</keyword>
<evidence type="ECO:0000313" key="2">
    <source>
        <dbReference type="Proteomes" id="UP000288071"/>
    </source>
</evidence>
<dbReference type="EMBL" id="SAVA01000009">
    <property type="protein sequence ID" value="RWR50340.1"/>
    <property type="molecule type" value="Genomic_DNA"/>
</dbReference>
<dbReference type="Proteomes" id="UP000288071">
    <property type="component" value="Unassembled WGS sequence"/>
</dbReference>
<name>A0A3S3PEJ7_9RHOB</name>
<sequence>MFLITLSPMRRDDTLTVSVAGDVLVLNGEALDLGRLAPGESLPAETLGSDWIASDILRHESGEIALTLILPHGESAPEATRFPQPITVTADGPVQLPLHDDREI</sequence>
<dbReference type="AlphaFoldDB" id="A0A3S3PEJ7"/>
<proteinExistence type="predicted"/>